<dbReference type="Pfam" id="PF02825">
    <property type="entry name" value="WWE"/>
    <property type="match status" value="1"/>
</dbReference>
<comment type="caution">
    <text evidence="11">The sequence shown here is derived from an EMBL/GenBank/DDBJ whole genome shotgun (WGS) entry which is preliminary data.</text>
</comment>
<comment type="subcellular location">
    <subcellularLocation>
        <location evidence="1">Nucleus</location>
    </subcellularLocation>
</comment>
<comment type="pathway">
    <text evidence="7">Protein modification; protein ubiquitination.</text>
</comment>
<dbReference type="GO" id="GO:0061630">
    <property type="term" value="F:ubiquitin protein ligase activity"/>
    <property type="evidence" value="ECO:0007669"/>
    <property type="project" value="UniProtKB-UniRule"/>
</dbReference>
<evidence type="ECO:0000256" key="3">
    <source>
        <dbReference type="ARBA" id="ARBA00022679"/>
    </source>
</evidence>
<feature type="compositionally biased region" description="Polar residues" evidence="8">
    <location>
        <begin position="202"/>
        <end position="219"/>
    </location>
</feature>
<comment type="catalytic activity">
    <reaction evidence="7">
        <text>S-ubiquitinyl-[E2 ubiquitin-conjugating enzyme]-L-cysteine + [acceptor protein]-L-lysine = [E2 ubiquitin-conjugating enzyme]-L-cysteine + N(6)-ubiquitinyl-[acceptor protein]-L-lysine.</text>
        <dbReference type="EC" id="2.3.2.26"/>
    </reaction>
</comment>
<accession>A0A7J7K7T1</accession>
<dbReference type="PANTHER" id="PTHR45670:SF13">
    <property type="entry name" value="E3 UBIQUITIN-PROTEIN LIGASE TRIP12"/>
    <property type="match status" value="1"/>
</dbReference>
<dbReference type="InterPro" id="IPR045322">
    <property type="entry name" value="HECTD1/TRIP12-like"/>
</dbReference>
<dbReference type="Proteomes" id="UP000593567">
    <property type="component" value="Unassembled WGS sequence"/>
</dbReference>
<dbReference type="EMBL" id="VXIV02001280">
    <property type="protein sequence ID" value="KAF6033616.1"/>
    <property type="molecule type" value="Genomic_DNA"/>
</dbReference>
<evidence type="ECO:0000259" key="10">
    <source>
        <dbReference type="PROSITE" id="PS50918"/>
    </source>
</evidence>
<feature type="region of interest" description="Disordered" evidence="8">
    <location>
        <begin position="249"/>
        <end position="318"/>
    </location>
</feature>
<dbReference type="Gene3D" id="3.30.720.50">
    <property type="match status" value="1"/>
</dbReference>
<gene>
    <name evidence="11" type="ORF">EB796_008076</name>
</gene>
<evidence type="ECO:0000313" key="12">
    <source>
        <dbReference type="Proteomes" id="UP000593567"/>
    </source>
</evidence>
<dbReference type="InterPro" id="IPR037197">
    <property type="entry name" value="WWE_dom_sf"/>
</dbReference>
<sequence>MDSRIIEAAYSASEEEVTISLSDMGRMYTIDFTMMQQINEDTGTARPVFRTTNSNLATAAAASADSSDLVKPDARAEVLAEQPELASSFIKSLFGILYEVYSSSAGPAIRHKCLQTLLRQIYYASPELLQEVLVNQPVSSHIASMLASQDHKVVVGALQMADILMRRLPETFTQYFQRQGVTHQIRNLSSSGVVASHCEGAATSNNSQPTAAPPDQTSGAVRPTDAASSRTVTSVISSVISSAISSAATTSGAPSASGASNPLPAGALTTGTSKSETGAIAKSKKTSKRIATRHSKSKSSLKKSESSTAGSNSGAASTSNLTKLSKASFLATFNPTRWGKNTPSDKPPLADSRSVSTATLLANYREKVKSWITTHAKEFMNEHFSKLNPTAVKAEGVLLTLSKAANLLTGKDTKRSVEGDREALEMVAYTVADDDVSPFEMIHSGVIDTLTTYLHASPQVPSTSTALNDLSLPLEKRLAIFMNVFIGCPISPSTTYSQVAVSNEHRFAQLVSKTMACLHQQEQFQVKVHDLGLASGGGSANSNAMKFLSSHQLKCQLQRHPECKTFRAYSGGPVKVDPLAPVHAIENFLIRHGYCKPEGAAVSADIEIISDDEDGNSVDDLDDSMPGMLVDQRLGKHTIELVIGDRPLSYNQTVLQAIRNHATIDDSDHALGGSSVWSQTHVIWYRQATSEKSTGSAVSHSAPKKTKADGTNKSRKVKKTQDFFTDGVVSLRTCPLITSLSQTMAGRISVQDSCMQSVSLIRILYYINKYWGSLYQVLSYQPPVAESTFISSKLTAKANRQLQDPLVIMTGNIPQWLPQLAGSCPFLFPFETRHLLFYVNTFDRDRAMMRLQEANVDVSDMDTSGRVGPPRLEKRKKVVSRENIIKQAEHIFEDATDLDIWHSPRNSESQADSTEYVDCKYGLYPKPLGRSAKLATVSKIKAKFRFIGKLLAKALMDSRILDLPMNPIIYSWLLGQQAVLTPSDLSSYDPSIAASYSHLQEMSAKVRTIQSDTNLKEEEKEKALLEVGVEDLCLTSLYQVTAISG</sequence>
<dbReference type="InterPro" id="IPR000569">
    <property type="entry name" value="HECT_dom"/>
</dbReference>
<feature type="region of interest" description="Disordered" evidence="8">
    <location>
        <begin position="694"/>
        <end position="716"/>
    </location>
</feature>
<feature type="compositionally biased region" description="Basic residues" evidence="8">
    <location>
        <begin position="282"/>
        <end position="301"/>
    </location>
</feature>
<feature type="domain" description="HECT" evidence="9">
    <location>
        <begin position="915"/>
        <end position="1028"/>
    </location>
</feature>
<feature type="compositionally biased region" description="Low complexity" evidence="8">
    <location>
        <begin position="249"/>
        <end position="267"/>
    </location>
</feature>
<reference evidence="11" key="1">
    <citation type="submission" date="2020-06" db="EMBL/GenBank/DDBJ databases">
        <title>Draft genome of Bugula neritina, a colonial animal packing powerful symbionts and potential medicines.</title>
        <authorList>
            <person name="Rayko M."/>
        </authorList>
    </citation>
    <scope>NUCLEOTIDE SEQUENCE [LARGE SCALE GENOMIC DNA]</scope>
    <source>
        <strain evidence="11">Kwan_BN1</strain>
    </source>
</reference>
<evidence type="ECO:0000259" key="9">
    <source>
        <dbReference type="PROSITE" id="PS50237"/>
    </source>
</evidence>
<dbReference type="AlphaFoldDB" id="A0A7J7K7T1"/>
<dbReference type="Pfam" id="PF00632">
    <property type="entry name" value="HECT"/>
    <property type="match status" value="1"/>
</dbReference>
<evidence type="ECO:0000313" key="11">
    <source>
        <dbReference type="EMBL" id="KAF6033616.1"/>
    </source>
</evidence>
<dbReference type="SUPFAM" id="SSF117839">
    <property type="entry name" value="WWE domain"/>
    <property type="match status" value="1"/>
</dbReference>
<proteinExistence type="inferred from homology"/>
<dbReference type="UniPathway" id="UPA00143"/>
<dbReference type="GO" id="GO:0008270">
    <property type="term" value="F:zinc ion binding"/>
    <property type="evidence" value="ECO:0007669"/>
    <property type="project" value="InterPro"/>
</dbReference>
<protein>
    <recommendedName>
        <fullName evidence="7">E3 ubiquitin-protein ligase</fullName>
        <ecNumber evidence="7">2.3.2.26</ecNumber>
    </recommendedName>
</protein>
<keyword evidence="4 6" id="KW-0833">Ubl conjugation pathway</keyword>
<comment type="caution">
    <text evidence="6">Lacks conserved residue(s) required for the propagation of feature annotation.</text>
</comment>
<dbReference type="Gene3D" id="3.90.1750.10">
    <property type="entry name" value="Hect, E3 ligase catalytic domains"/>
    <property type="match status" value="1"/>
</dbReference>
<keyword evidence="12" id="KW-1185">Reference proteome</keyword>
<dbReference type="SMART" id="SM00678">
    <property type="entry name" value="WWE"/>
    <property type="match status" value="1"/>
</dbReference>
<evidence type="ECO:0000256" key="1">
    <source>
        <dbReference type="ARBA" id="ARBA00004123"/>
    </source>
</evidence>
<keyword evidence="3 7" id="KW-0808">Transferase</keyword>
<name>A0A7J7K7T1_BUGNE</name>
<feature type="compositionally biased region" description="Low complexity" evidence="8">
    <location>
        <begin position="306"/>
        <end position="318"/>
    </location>
</feature>
<keyword evidence="2" id="KW-0597">Phosphoprotein</keyword>
<dbReference type="InterPro" id="IPR018123">
    <property type="entry name" value="WWE-dom_subgr"/>
</dbReference>
<dbReference type="PROSITE" id="PS50237">
    <property type="entry name" value="HECT"/>
    <property type="match status" value="1"/>
</dbReference>
<dbReference type="OrthoDB" id="271273at2759"/>
<feature type="domain" description="WWE" evidence="10">
    <location>
        <begin position="1"/>
        <end position="50"/>
    </location>
</feature>
<organism evidence="11 12">
    <name type="scientific">Bugula neritina</name>
    <name type="common">Brown bryozoan</name>
    <name type="synonym">Sertularia neritina</name>
    <dbReference type="NCBI Taxonomy" id="10212"/>
    <lineage>
        <taxon>Eukaryota</taxon>
        <taxon>Metazoa</taxon>
        <taxon>Spiralia</taxon>
        <taxon>Lophotrochozoa</taxon>
        <taxon>Bryozoa</taxon>
        <taxon>Gymnolaemata</taxon>
        <taxon>Cheilostomatida</taxon>
        <taxon>Flustrina</taxon>
        <taxon>Buguloidea</taxon>
        <taxon>Bugulidae</taxon>
        <taxon>Bugula</taxon>
    </lineage>
</organism>
<evidence type="ECO:0000256" key="7">
    <source>
        <dbReference type="RuleBase" id="RU369009"/>
    </source>
</evidence>
<evidence type="ECO:0000256" key="5">
    <source>
        <dbReference type="ARBA" id="ARBA00023242"/>
    </source>
</evidence>
<evidence type="ECO:0000256" key="4">
    <source>
        <dbReference type="ARBA" id="ARBA00022786"/>
    </source>
</evidence>
<dbReference type="PANTHER" id="PTHR45670">
    <property type="entry name" value="E3 UBIQUITIN-PROTEIN LIGASE TRIP12"/>
    <property type="match status" value="1"/>
</dbReference>
<feature type="region of interest" description="Disordered" evidence="8">
    <location>
        <begin position="200"/>
        <end position="228"/>
    </location>
</feature>
<dbReference type="GO" id="GO:0006974">
    <property type="term" value="P:DNA damage response"/>
    <property type="evidence" value="ECO:0007669"/>
    <property type="project" value="TreeGrafter"/>
</dbReference>
<evidence type="ECO:0000256" key="8">
    <source>
        <dbReference type="SAM" id="MobiDB-lite"/>
    </source>
</evidence>
<dbReference type="InterPro" id="IPR004170">
    <property type="entry name" value="WWE_dom"/>
</dbReference>
<dbReference type="EC" id="2.3.2.26" evidence="7"/>
<dbReference type="SUPFAM" id="SSF56204">
    <property type="entry name" value="Hect, E3 ligase catalytic domain"/>
    <property type="match status" value="1"/>
</dbReference>
<dbReference type="InterPro" id="IPR035983">
    <property type="entry name" value="Hect_E3_ubiquitin_ligase"/>
</dbReference>
<dbReference type="GO" id="GO:0043161">
    <property type="term" value="P:proteasome-mediated ubiquitin-dependent protein catabolic process"/>
    <property type="evidence" value="ECO:0007669"/>
    <property type="project" value="TreeGrafter"/>
</dbReference>
<keyword evidence="5" id="KW-0539">Nucleus</keyword>
<dbReference type="PROSITE" id="PS50918">
    <property type="entry name" value="WWE"/>
    <property type="match status" value="1"/>
</dbReference>
<dbReference type="GO" id="GO:0000209">
    <property type="term" value="P:protein polyubiquitination"/>
    <property type="evidence" value="ECO:0007669"/>
    <property type="project" value="TreeGrafter"/>
</dbReference>
<evidence type="ECO:0000256" key="6">
    <source>
        <dbReference type="PROSITE-ProRule" id="PRU00104"/>
    </source>
</evidence>
<evidence type="ECO:0000256" key="2">
    <source>
        <dbReference type="ARBA" id="ARBA00022553"/>
    </source>
</evidence>
<comment type="similarity">
    <text evidence="7">Belongs to the UPL family. K-HECT subfamily.</text>
</comment>
<dbReference type="GO" id="GO:0016607">
    <property type="term" value="C:nuclear speck"/>
    <property type="evidence" value="ECO:0007669"/>
    <property type="project" value="TreeGrafter"/>
</dbReference>